<dbReference type="InterPro" id="IPR015168">
    <property type="entry name" value="SsuA/THI5"/>
</dbReference>
<evidence type="ECO:0000256" key="1">
    <source>
        <dbReference type="ARBA" id="ARBA00010742"/>
    </source>
</evidence>
<dbReference type="SMART" id="SM00062">
    <property type="entry name" value="PBPb"/>
    <property type="match status" value="1"/>
</dbReference>
<evidence type="ECO:0000259" key="2">
    <source>
        <dbReference type="SMART" id="SM00062"/>
    </source>
</evidence>
<dbReference type="InterPro" id="IPR001638">
    <property type="entry name" value="Solute-binding_3/MltF_N"/>
</dbReference>
<protein>
    <submittedName>
        <fullName evidence="3">ABC transporter substrate-binding protein</fullName>
    </submittedName>
</protein>
<reference evidence="3" key="1">
    <citation type="journal article" date="2014" name="Int. J. Syst. Evol. Microbiol.">
        <title>Complete genome sequence of Corynebacterium casei LMG S-19264T (=DSM 44701T), isolated from a smear-ripened cheese.</title>
        <authorList>
            <consortium name="US DOE Joint Genome Institute (JGI-PGF)"/>
            <person name="Walter F."/>
            <person name="Albersmeier A."/>
            <person name="Kalinowski J."/>
            <person name="Ruckert C."/>
        </authorList>
    </citation>
    <scope>NUCLEOTIDE SEQUENCE</scope>
    <source>
        <strain evidence="3">CGMCC 1.12827</strain>
    </source>
</reference>
<dbReference type="Pfam" id="PF09084">
    <property type="entry name" value="NMT1"/>
    <property type="match status" value="1"/>
</dbReference>
<name>A0A916T4D3_9ACTN</name>
<gene>
    <name evidence="3" type="primary">ssuA</name>
    <name evidence="3" type="ORF">GCM10011489_18780</name>
</gene>
<evidence type="ECO:0000313" key="3">
    <source>
        <dbReference type="EMBL" id="GGB30838.1"/>
    </source>
</evidence>
<proteinExistence type="inferred from homology"/>
<dbReference type="AlphaFoldDB" id="A0A916T4D3"/>
<dbReference type="PANTHER" id="PTHR30024:SF48">
    <property type="entry name" value="ABC TRANSPORTER SUBSTRATE-BINDING PROTEIN"/>
    <property type="match status" value="1"/>
</dbReference>
<dbReference type="EMBL" id="BMGC01000010">
    <property type="protein sequence ID" value="GGB30838.1"/>
    <property type="molecule type" value="Genomic_DNA"/>
</dbReference>
<dbReference type="Proteomes" id="UP000621454">
    <property type="component" value="Unassembled WGS sequence"/>
</dbReference>
<comment type="caution">
    <text evidence="3">The sequence shown here is derived from an EMBL/GenBank/DDBJ whole genome shotgun (WGS) entry which is preliminary data.</text>
</comment>
<dbReference type="PANTHER" id="PTHR30024">
    <property type="entry name" value="ALIPHATIC SULFONATES-BINDING PROTEIN-RELATED"/>
    <property type="match status" value="1"/>
</dbReference>
<dbReference type="Gene3D" id="3.40.190.10">
    <property type="entry name" value="Periplasmic binding protein-like II"/>
    <property type="match status" value="2"/>
</dbReference>
<organism evidence="3 4">
    <name type="scientific">Gordonia jinhuaensis</name>
    <dbReference type="NCBI Taxonomy" id="1517702"/>
    <lineage>
        <taxon>Bacteria</taxon>
        <taxon>Bacillati</taxon>
        <taxon>Actinomycetota</taxon>
        <taxon>Actinomycetes</taxon>
        <taxon>Mycobacteriales</taxon>
        <taxon>Gordoniaceae</taxon>
        <taxon>Gordonia</taxon>
    </lineage>
</organism>
<reference evidence="3" key="2">
    <citation type="submission" date="2020-09" db="EMBL/GenBank/DDBJ databases">
        <authorList>
            <person name="Sun Q."/>
            <person name="Zhou Y."/>
        </authorList>
    </citation>
    <scope>NUCLEOTIDE SEQUENCE</scope>
    <source>
        <strain evidence="3">CGMCC 1.12827</strain>
    </source>
</reference>
<comment type="similarity">
    <text evidence="1">Belongs to the bacterial solute-binding protein SsuA/TauA family.</text>
</comment>
<evidence type="ECO:0000313" key="4">
    <source>
        <dbReference type="Proteomes" id="UP000621454"/>
    </source>
</evidence>
<accession>A0A916T4D3</accession>
<keyword evidence="4" id="KW-1185">Reference proteome</keyword>
<sequence>MAALAVATSAVLVAAGCSSSGDSSSGGGATDASADISSVSLKVGQTGWAQTKAALEVAGLDNTPYTLEWPVFSGGDQQLQALQSSALDVAQSSEIPPVFAAAGGTVKFKQVAVQTGSTLFQEVVVTKNSPITSIAGLKGKKVGYVKNTTAAYFLNELLKESGLSWKDIQPRPLLPNDGLAALNGGSIDAFASYGNTIIQAHQNGARTIGSGEKILSGNFPWSVTTSLLSNASKKAAVVDLLARIDKAWRYVRAGHEQAYADKFAAATKQPVASALKQVQLQEAQRPTGIEPPTQTVIDSQQKVADSFLEIKALPSKVDVADLWSDELAAPLTTALAGTSASVSSTPVPSASAVG</sequence>
<dbReference type="SUPFAM" id="SSF53850">
    <property type="entry name" value="Periplasmic binding protein-like II"/>
    <property type="match status" value="1"/>
</dbReference>
<feature type="domain" description="Solute-binding protein family 3/N-terminal" evidence="2">
    <location>
        <begin position="40"/>
        <end position="252"/>
    </location>
</feature>